<dbReference type="RefSeq" id="WP_109656954.1">
    <property type="nucleotide sequence ID" value="NZ_CP029145.1"/>
</dbReference>
<sequence>MTAERAGLHAAARQQLGALVAQFTAAVGALGLFRYQLCFPVFYTGANALAPFLETRGILISSFAYPTPADACITRVVLNALHTRADMTQVAAACQAFAAAR</sequence>
<organism evidence="1 2">
    <name type="scientific">Hymenobacter nivis</name>
    <dbReference type="NCBI Taxonomy" id="1850093"/>
    <lineage>
        <taxon>Bacteria</taxon>
        <taxon>Pseudomonadati</taxon>
        <taxon>Bacteroidota</taxon>
        <taxon>Cytophagia</taxon>
        <taxon>Cytophagales</taxon>
        <taxon>Hymenobacteraceae</taxon>
        <taxon>Hymenobacter</taxon>
    </lineage>
</organism>
<dbReference type="OrthoDB" id="846426at2"/>
<gene>
    <name evidence="1" type="ORF">DDQ68_14545</name>
</gene>
<dbReference type="EMBL" id="CP029145">
    <property type="protein sequence ID" value="AWM33902.1"/>
    <property type="molecule type" value="Genomic_DNA"/>
</dbReference>
<reference evidence="2" key="1">
    <citation type="submission" date="2018-04" db="EMBL/GenBank/DDBJ databases">
        <title>Complete genome of Antarctic heterotrophic bacterium Hymenobacter nivis.</title>
        <authorList>
            <person name="Terashima M."/>
        </authorList>
    </citation>
    <scope>NUCLEOTIDE SEQUENCE [LARGE SCALE GENOMIC DNA]</scope>
    <source>
        <strain evidence="2">NBRC 111535</strain>
    </source>
</reference>
<protein>
    <recommendedName>
        <fullName evidence="3">Aminotransferase class I/classII domain-containing protein</fullName>
    </recommendedName>
</protein>
<proteinExistence type="predicted"/>
<evidence type="ECO:0008006" key="3">
    <source>
        <dbReference type="Google" id="ProtNLM"/>
    </source>
</evidence>
<dbReference type="Proteomes" id="UP000245999">
    <property type="component" value="Chromosome"/>
</dbReference>
<evidence type="ECO:0000313" key="1">
    <source>
        <dbReference type="EMBL" id="AWM33902.1"/>
    </source>
</evidence>
<dbReference type="InterPro" id="IPR015424">
    <property type="entry name" value="PyrdxlP-dep_Trfase"/>
</dbReference>
<accession>A0A2Z3GNZ7</accession>
<name>A0A2Z3GNZ7_9BACT</name>
<dbReference type="SUPFAM" id="SSF53383">
    <property type="entry name" value="PLP-dependent transferases"/>
    <property type="match status" value="1"/>
</dbReference>
<keyword evidence="2" id="KW-1185">Reference proteome</keyword>
<dbReference type="AlphaFoldDB" id="A0A2Z3GNZ7"/>
<evidence type="ECO:0000313" key="2">
    <source>
        <dbReference type="Proteomes" id="UP000245999"/>
    </source>
</evidence>
<dbReference type="KEGG" id="hnv:DDQ68_14545"/>
<dbReference type="Gene3D" id="3.90.1150.10">
    <property type="entry name" value="Aspartate Aminotransferase, domain 1"/>
    <property type="match status" value="1"/>
</dbReference>
<dbReference type="InterPro" id="IPR015422">
    <property type="entry name" value="PyrdxlP-dep_Trfase_small"/>
</dbReference>